<evidence type="ECO:0000313" key="2">
    <source>
        <dbReference type="EMBL" id="OLP86948.1"/>
    </source>
</evidence>
<protein>
    <recommendedName>
        <fullName evidence="4">Secreted protein</fullName>
    </recommendedName>
</protein>
<dbReference type="Proteomes" id="UP000186817">
    <property type="component" value="Unassembled WGS sequence"/>
</dbReference>
<sequence>MTSPFAAALAVLPCVAGVSSWELEFLIKPIREACEMKRAFFLGKVTSRFVESFWATTPNDVARCIRGKDVLIQRELSDCRPTTDGRHSGADLGGVDIPGMPAKSLCNGPARHGYARVRLAPGVRALREEGDGPVCRNMPPFHGDVMMPLWGRCLQSYESFVAAQKHSRSLVRIKMEVRDLGKHS</sequence>
<evidence type="ECO:0000256" key="1">
    <source>
        <dbReference type="SAM" id="SignalP"/>
    </source>
</evidence>
<proteinExistence type="predicted"/>
<name>A0A1Q9CVK4_SYMMI</name>
<evidence type="ECO:0008006" key="4">
    <source>
        <dbReference type="Google" id="ProtNLM"/>
    </source>
</evidence>
<dbReference type="AlphaFoldDB" id="A0A1Q9CVK4"/>
<feature type="chain" id="PRO_5012028273" description="Secreted protein" evidence="1">
    <location>
        <begin position="21"/>
        <end position="184"/>
    </location>
</feature>
<dbReference type="EMBL" id="LSRX01000891">
    <property type="protein sequence ID" value="OLP86948.1"/>
    <property type="molecule type" value="Genomic_DNA"/>
</dbReference>
<evidence type="ECO:0000313" key="3">
    <source>
        <dbReference type="Proteomes" id="UP000186817"/>
    </source>
</evidence>
<gene>
    <name evidence="2" type="ORF">AK812_SmicGene31901</name>
</gene>
<reference evidence="2 3" key="1">
    <citation type="submission" date="2016-02" db="EMBL/GenBank/DDBJ databases">
        <title>Genome analysis of coral dinoflagellate symbionts highlights evolutionary adaptations to a symbiotic lifestyle.</title>
        <authorList>
            <person name="Aranda M."/>
            <person name="Li Y."/>
            <person name="Liew Y.J."/>
            <person name="Baumgarten S."/>
            <person name="Simakov O."/>
            <person name="Wilson M."/>
            <person name="Piel J."/>
            <person name="Ashoor H."/>
            <person name="Bougouffa S."/>
            <person name="Bajic V.B."/>
            <person name="Ryu T."/>
            <person name="Ravasi T."/>
            <person name="Bayer T."/>
            <person name="Micklem G."/>
            <person name="Kim H."/>
            <person name="Bhak J."/>
            <person name="Lajeunesse T.C."/>
            <person name="Voolstra C.R."/>
        </authorList>
    </citation>
    <scope>NUCLEOTIDE SEQUENCE [LARGE SCALE GENOMIC DNA]</scope>
    <source>
        <strain evidence="2 3">CCMP2467</strain>
    </source>
</reference>
<keyword evidence="1" id="KW-0732">Signal</keyword>
<comment type="caution">
    <text evidence="2">The sequence shown here is derived from an EMBL/GenBank/DDBJ whole genome shotgun (WGS) entry which is preliminary data.</text>
</comment>
<organism evidence="2 3">
    <name type="scientific">Symbiodinium microadriaticum</name>
    <name type="common">Dinoflagellate</name>
    <name type="synonym">Zooxanthella microadriatica</name>
    <dbReference type="NCBI Taxonomy" id="2951"/>
    <lineage>
        <taxon>Eukaryota</taxon>
        <taxon>Sar</taxon>
        <taxon>Alveolata</taxon>
        <taxon>Dinophyceae</taxon>
        <taxon>Suessiales</taxon>
        <taxon>Symbiodiniaceae</taxon>
        <taxon>Symbiodinium</taxon>
    </lineage>
</organism>
<accession>A0A1Q9CVK4</accession>
<feature type="signal peptide" evidence="1">
    <location>
        <begin position="1"/>
        <end position="20"/>
    </location>
</feature>
<keyword evidence="3" id="KW-1185">Reference proteome</keyword>